<name>A0A067CPA6_SAPPC</name>
<proteinExistence type="predicted"/>
<organism evidence="1 2">
    <name type="scientific">Saprolegnia parasitica (strain CBS 223.65)</name>
    <dbReference type="NCBI Taxonomy" id="695850"/>
    <lineage>
        <taxon>Eukaryota</taxon>
        <taxon>Sar</taxon>
        <taxon>Stramenopiles</taxon>
        <taxon>Oomycota</taxon>
        <taxon>Saprolegniomycetes</taxon>
        <taxon>Saprolegniales</taxon>
        <taxon>Saprolegniaceae</taxon>
        <taxon>Saprolegnia</taxon>
    </lineage>
</organism>
<dbReference type="GeneID" id="24125341"/>
<gene>
    <name evidence="1" type="ORF">SPRG_02802</name>
</gene>
<accession>A0A067CPA6</accession>
<dbReference type="OrthoDB" id="10561035at2759"/>
<dbReference type="KEGG" id="spar:SPRG_02802"/>
<dbReference type="Proteomes" id="UP000030745">
    <property type="component" value="Unassembled WGS sequence"/>
</dbReference>
<keyword evidence="2" id="KW-1185">Reference proteome</keyword>
<dbReference type="RefSeq" id="XP_012196779.1">
    <property type="nucleotide sequence ID" value="XM_012341389.1"/>
</dbReference>
<evidence type="ECO:0000313" key="2">
    <source>
        <dbReference type="Proteomes" id="UP000030745"/>
    </source>
</evidence>
<dbReference type="AlphaFoldDB" id="A0A067CPA6"/>
<protein>
    <submittedName>
        <fullName evidence="1">Uncharacterized protein</fullName>
    </submittedName>
</protein>
<dbReference type="EMBL" id="KK583195">
    <property type="protein sequence ID" value="KDO32323.1"/>
    <property type="molecule type" value="Genomic_DNA"/>
</dbReference>
<reference evidence="1 2" key="1">
    <citation type="journal article" date="2013" name="PLoS Genet.">
        <title>Distinctive expansion of potential virulence genes in the genome of the oomycete fish pathogen Saprolegnia parasitica.</title>
        <authorList>
            <person name="Jiang R.H."/>
            <person name="de Bruijn I."/>
            <person name="Haas B.J."/>
            <person name="Belmonte R."/>
            <person name="Lobach L."/>
            <person name="Christie J."/>
            <person name="van den Ackerveken G."/>
            <person name="Bottin A."/>
            <person name="Bulone V."/>
            <person name="Diaz-Moreno S.M."/>
            <person name="Dumas B."/>
            <person name="Fan L."/>
            <person name="Gaulin E."/>
            <person name="Govers F."/>
            <person name="Grenville-Briggs L.J."/>
            <person name="Horner N.R."/>
            <person name="Levin J.Z."/>
            <person name="Mammella M."/>
            <person name="Meijer H.J."/>
            <person name="Morris P."/>
            <person name="Nusbaum C."/>
            <person name="Oome S."/>
            <person name="Phillips A.J."/>
            <person name="van Rooyen D."/>
            <person name="Rzeszutek E."/>
            <person name="Saraiva M."/>
            <person name="Secombes C.J."/>
            <person name="Seidl M.F."/>
            <person name="Snel B."/>
            <person name="Stassen J.H."/>
            <person name="Sykes S."/>
            <person name="Tripathy S."/>
            <person name="van den Berg H."/>
            <person name="Vega-Arreguin J.C."/>
            <person name="Wawra S."/>
            <person name="Young S.K."/>
            <person name="Zeng Q."/>
            <person name="Dieguez-Uribeondo J."/>
            <person name="Russ C."/>
            <person name="Tyler B.M."/>
            <person name="van West P."/>
        </authorList>
    </citation>
    <scope>NUCLEOTIDE SEQUENCE [LARGE SCALE GENOMIC DNA]</scope>
    <source>
        <strain evidence="1 2">CBS 223.65</strain>
    </source>
</reference>
<sequence>MASFADILSQPSIAALVLSYQCGIYGDVYPRFAASRRAVECRCGYAERGMYVIVTSLVADDSVDTDDEHLSVLYATTLGLTLASDSDARFPLHVSIAEGDAYIVDRAIETAFLHHRVAIAKDFLVRRDPSLPALYVRQSPLDADHWTQRNGLRTVLYHDSAEAFAWFLQYASLPSTSE</sequence>
<dbReference type="VEuPathDB" id="FungiDB:SPRG_02802"/>
<evidence type="ECO:0000313" key="1">
    <source>
        <dbReference type="EMBL" id="KDO32323.1"/>
    </source>
</evidence>